<dbReference type="InterPro" id="IPR036388">
    <property type="entry name" value="WH-like_DNA-bd_sf"/>
</dbReference>
<feature type="domain" description="OmpR/PhoB-type" evidence="5">
    <location>
        <begin position="143"/>
        <end position="224"/>
    </location>
</feature>
<evidence type="ECO:0008006" key="9">
    <source>
        <dbReference type="Google" id="ProtNLM"/>
    </source>
</evidence>
<dbReference type="InterPro" id="IPR011990">
    <property type="entry name" value="TPR-like_helical_dom_sf"/>
</dbReference>
<gene>
    <name evidence="7" type="ORF">Psuf_060370</name>
</gene>
<keyword evidence="3" id="KW-0238">DNA-binding</keyword>
<organism evidence="7 8">
    <name type="scientific">Phytohabitans suffuscus</name>
    <dbReference type="NCBI Taxonomy" id="624315"/>
    <lineage>
        <taxon>Bacteria</taxon>
        <taxon>Bacillati</taxon>
        <taxon>Actinomycetota</taxon>
        <taxon>Actinomycetes</taxon>
        <taxon>Micromonosporales</taxon>
        <taxon>Micromonosporaceae</taxon>
    </lineage>
</organism>
<dbReference type="InterPro" id="IPR001867">
    <property type="entry name" value="OmpR/PhoB-type_DNA-bd"/>
</dbReference>
<evidence type="ECO:0000313" key="7">
    <source>
        <dbReference type="EMBL" id="BCB88724.1"/>
    </source>
</evidence>
<protein>
    <recommendedName>
        <fullName evidence="9">OmpR/PhoB-type domain-containing protein</fullName>
    </recommendedName>
</protein>
<evidence type="ECO:0000256" key="3">
    <source>
        <dbReference type="ARBA" id="ARBA00023125"/>
    </source>
</evidence>
<sequence length="363" mass="39256">MRWGAGALRGTAEDLAAAEAVVAARRARGDRWGELMAGAAVAAGRWRQAKDYPDMDMAAAEEALRRCAGNAAELGATVLAAWARAARTRLARRGAGTPATTVEHGVPATTVEHGVPAARRDGTDGVAAVTARCLGRFDLAVSGQRVYWSTLRPKARSLLRLLTMRDGRRVHVETLYERLWPDLAPDAARHNLHVAVSSVRRVLAPLPTGPYPSALRRDAEAYLLELPDSADHDLRRFTAALARWREIRSTAPPHTLAVLLREALTTYTGELLPEEGSAEWIVEERAFVRQEAADAAAALATAELAMGQTAAAVETCRRGLSVDRLHDPLWRLLVEAYLRCGDRAAADRASAGYQSVLAELGVR</sequence>
<accession>A0A6F8YRJ7</accession>
<feature type="domain" description="Bacterial transcriptional activator" evidence="6">
    <location>
        <begin position="232"/>
        <end position="363"/>
    </location>
</feature>
<dbReference type="SMART" id="SM01043">
    <property type="entry name" value="BTAD"/>
    <property type="match status" value="1"/>
</dbReference>
<dbReference type="AlphaFoldDB" id="A0A6F8YRJ7"/>
<dbReference type="Gene3D" id="1.25.40.10">
    <property type="entry name" value="Tetratricopeptide repeat domain"/>
    <property type="match status" value="1"/>
</dbReference>
<dbReference type="Pfam" id="PF03704">
    <property type="entry name" value="BTAD"/>
    <property type="match status" value="1"/>
</dbReference>
<evidence type="ECO:0000313" key="8">
    <source>
        <dbReference type="Proteomes" id="UP000503011"/>
    </source>
</evidence>
<proteinExistence type="inferred from homology"/>
<evidence type="ECO:0000256" key="1">
    <source>
        <dbReference type="ARBA" id="ARBA00005820"/>
    </source>
</evidence>
<dbReference type="Proteomes" id="UP000503011">
    <property type="component" value="Chromosome"/>
</dbReference>
<evidence type="ECO:0000256" key="2">
    <source>
        <dbReference type="ARBA" id="ARBA00023015"/>
    </source>
</evidence>
<dbReference type="GO" id="GO:0006355">
    <property type="term" value="P:regulation of DNA-templated transcription"/>
    <property type="evidence" value="ECO:0007669"/>
    <property type="project" value="InterPro"/>
</dbReference>
<reference evidence="7 8" key="2">
    <citation type="submission" date="2020-03" db="EMBL/GenBank/DDBJ databases">
        <authorList>
            <person name="Ichikawa N."/>
            <person name="Kimura A."/>
            <person name="Kitahashi Y."/>
            <person name="Uohara A."/>
        </authorList>
    </citation>
    <scope>NUCLEOTIDE SEQUENCE [LARGE SCALE GENOMIC DNA]</scope>
    <source>
        <strain evidence="7 8">NBRC 105367</strain>
    </source>
</reference>
<dbReference type="Pfam" id="PF00486">
    <property type="entry name" value="Trans_reg_C"/>
    <property type="match status" value="1"/>
</dbReference>
<dbReference type="PANTHER" id="PTHR35807:SF1">
    <property type="entry name" value="TRANSCRIPTIONAL REGULATOR REDD"/>
    <property type="match status" value="1"/>
</dbReference>
<dbReference type="InterPro" id="IPR051677">
    <property type="entry name" value="AfsR-DnrI-RedD_regulator"/>
</dbReference>
<keyword evidence="4" id="KW-0804">Transcription</keyword>
<dbReference type="GO" id="GO:0000160">
    <property type="term" value="P:phosphorelay signal transduction system"/>
    <property type="evidence" value="ECO:0007669"/>
    <property type="project" value="InterPro"/>
</dbReference>
<keyword evidence="8" id="KW-1185">Reference proteome</keyword>
<dbReference type="Gene3D" id="1.10.10.10">
    <property type="entry name" value="Winged helix-like DNA-binding domain superfamily/Winged helix DNA-binding domain"/>
    <property type="match status" value="1"/>
</dbReference>
<evidence type="ECO:0000256" key="4">
    <source>
        <dbReference type="ARBA" id="ARBA00023163"/>
    </source>
</evidence>
<dbReference type="EMBL" id="AP022871">
    <property type="protein sequence ID" value="BCB88724.1"/>
    <property type="molecule type" value="Genomic_DNA"/>
</dbReference>
<dbReference type="InterPro" id="IPR016032">
    <property type="entry name" value="Sig_transdc_resp-reg_C-effctor"/>
</dbReference>
<dbReference type="RefSeq" id="WP_173160310.1">
    <property type="nucleotide sequence ID" value="NZ_AP022871.1"/>
</dbReference>
<comment type="similarity">
    <text evidence="1">Belongs to the AfsR/DnrI/RedD regulatory family.</text>
</comment>
<evidence type="ECO:0000259" key="5">
    <source>
        <dbReference type="SMART" id="SM00862"/>
    </source>
</evidence>
<keyword evidence="2" id="KW-0805">Transcription regulation</keyword>
<dbReference type="SMART" id="SM00862">
    <property type="entry name" value="Trans_reg_C"/>
    <property type="match status" value="1"/>
</dbReference>
<reference evidence="7 8" key="1">
    <citation type="submission" date="2020-03" db="EMBL/GenBank/DDBJ databases">
        <title>Whole genome shotgun sequence of Phytohabitans suffuscus NBRC 105367.</title>
        <authorList>
            <person name="Komaki H."/>
            <person name="Tamura T."/>
        </authorList>
    </citation>
    <scope>NUCLEOTIDE SEQUENCE [LARGE SCALE GENOMIC DNA]</scope>
    <source>
        <strain evidence="7 8">NBRC 105367</strain>
    </source>
</reference>
<evidence type="ECO:0000259" key="6">
    <source>
        <dbReference type="SMART" id="SM01043"/>
    </source>
</evidence>
<dbReference type="InterPro" id="IPR005158">
    <property type="entry name" value="BTAD"/>
</dbReference>
<dbReference type="GO" id="GO:0003677">
    <property type="term" value="F:DNA binding"/>
    <property type="evidence" value="ECO:0007669"/>
    <property type="project" value="UniProtKB-KW"/>
</dbReference>
<dbReference type="SUPFAM" id="SSF46894">
    <property type="entry name" value="C-terminal effector domain of the bipartite response regulators"/>
    <property type="match status" value="1"/>
</dbReference>
<dbReference type="KEGG" id="psuu:Psuf_060370"/>
<dbReference type="PANTHER" id="PTHR35807">
    <property type="entry name" value="TRANSCRIPTIONAL REGULATOR REDD-RELATED"/>
    <property type="match status" value="1"/>
</dbReference>
<name>A0A6F8YRJ7_9ACTN</name>